<organism evidence="2 3">
    <name type="scientific">Streptococcus gallolyticus</name>
    <dbReference type="NCBI Taxonomy" id="315405"/>
    <lineage>
        <taxon>Bacteria</taxon>
        <taxon>Bacillati</taxon>
        <taxon>Bacillota</taxon>
        <taxon>Bacilli</taxon>
        <taxon>Lactobacillales</taxon>
        <taxon>Streptococcaceae</taxon>
        <taxon>Streptococcus</taxon>
    </lineage>
</organism>
<protein>
    <recommendedName>
        <fullName evidence="4">DUF2992 family protein</fullName>
    </recommendedName>
</protein>
<evidence type="ECO:0008006" key="4">
    <source>
        <dbReference type="Google" id="ProtNLM"/>
    </source>
</evidence>
<evidence type="ECO:0000313" key="2">
    <source>
        <dbReference type="EMBL" id="CDO17325.1"/>
    </source>
</evidence>
<proteinExistence type="predicted"/>
<reference evidence="2 3" key="1">
    <citation type="submission" date="2014-02" db="EMBL/GenBank/DDBJ databases">
        <authorList>
            <person name="Manrique M."/>
        </authorList>
    </citation>
    <scope>NUCLEOTIDE SEQUENCE [LARGE SCALE GENOMIC DNA]</scope>
    <source>
        <strain evidence="2 3">LMG17956</strain>
    </source>
</reference>
<gene>
    <name evidence="2" type="ORF">BN963_SGAL_00513</name>
</gene>
<feature type="compositionally biased region" description="Basic residues" evidence="1">
    <location>
        <begin position="133"/>
        <end position="142"/>
    </location>
</feature>
<dbReference type="Pfam" id="PF11208">
    <property type="entry name" value="DUF2992"/>
    <property type="match status" value="1"/>
</dbReference>
<feature type="region of interest" description="Disordered" evidence="1">
    <location>
        <begin position="104"/>
        <end position="142"/>
    </location>
</feature>
<dbReference type="InterPro" id="IPR016787">
    <property type="entry name" value="UCP021328"/>
</dbReference>
<reference evidence="2 3" key="2">
    <citation type="submission" date="2014-05" db="EMBL/GenBank/DDBJ databases">
        <title>Genome sequence of Streptococcus gallolyticus.</title>
        <authorList>
            <person name="Del Campo R."/>
        </authorList>
    </citation>
    <scope>NUCLEOTIDE SEQUENCE [LARGE SCALE GENOMIC DNA]</scope>
    <source>
        <strain evidence="2 3">LMG17956</strain>
    </source>
</reference>
<feature type="compositionally biased region" description="Basic residues" evidence="1">
    <location>
        <begin position="111"/>
        <end position="121"/>
    </location>
</feature>
<name>A0A060RJS4_9STRE</name>
<evidence type="ECO:0000256" key="1">
    <source>
        <dbReference type="SAM" id="MobiDB-lite"/>
    </source>
</evidence>
<sequence length="142" mass="17015">MKMTVYFDGAFWSALIEFTDSKKRYKAFRYVFGKEPKDDDILNFIDVSLGKWLRRYDKVEVSSEFSAPAISQKKRNPKRVQRDINKAKCKPVVSTKAQLAMQEMREEVKKAQKSKQKVKRELKKERKYLLRQEKRHQKKRGH</sequence>
<feature type="compositionally biased region" description="Basic and acidic residues" evidence="1">
    <location>
        <begin position="122"/>
        <end position="132"/>
    </location>
</feature>
<feature type="region of interest" description="Disordered" evidence="1">
    <location>
        <begin position="67"/>
        <end position="87"/>
    </location>
</feature>
<evidence type="ECO:0000313" key="3">
    <source>
        <dbReference type="Proteomes" id="UP000027584"/>
    </source>
</evidence>
<dbReference type="Proteomes" id="UP000027584">
    <property type="component" value="Unassembled WGS sequence"/>
</dbReference>
<dbReference type="PIRSF" id="PIRSF021328">
    <property type="entry name" value="UCP021328"/>
    <property type="match status" value="1"/>
</dbReference>
<dbReference type="AlphaFoldDB" id="A0A060RJS4"/>
<accession>A0A060RJS4</accession>
<comment type="caution">
    <text evidence="2">The sequence shown here is derived from an EMBL/GenBank/DDBJ whole genome shotgun (WGS) entry which is preliminary data.</text>
</comment>
<dbReference type="EMBL" id="CCBC010000108">
    <property type="protein sequence ID" value="CDO17325.1"/>
    <property type="molecule type" value="Genomic_DNA"/>
</dbReference>